<feature type="non-terminal residue" evidence="2">
    <location>
        <position position="31"/>
    </location>
</feature>
<dbReference type="AlphaFoldDB" id="A0A6J4PR54"/>
<accession>A0A6J4PR54</accession>
<evidence type="ECO:0000313" key="2">
    <source>
        <dbReference type="EMBL" id="CAA9423609.1"/>
    </source>
</evidence>
<evidence type="ECO:0000256" key="1">
    <source>
        <dbReference type="SAM" id="MobiDB-lite"/>
    </source>
</evidence>
<reference evidence="2" key="1">
    <citation type="submission" date="2020-02" db="EMBL/GenBank/DDBJ databases">
        <authorList>
            <person name="Meier V. D."/>
        </authorList>
    </citation>
    <scope>NUCLEOTIDE SEQUENCE</scope>
    <source>
        <strain evidence="2">AVDCRST_MAG64</strain>
    </source>
</reference>
<proteinExistence type="predicted"/>
<organism evidence="2">
    <name type="scientific">uncultured Phycisphaerae bacterium</name>
    <dbReference type="NCBI Taxonomy" id="904963"/>
    <lineage>
        <taxon>Bacteria</taxon>
        <taxon>Pseudomonadati</taxon>
        <taxon>Planctomycetota</taxon>
        <taxon>Phycisphaerae</taxon>
        <taxon>environmental samples</taxon>
    </lineage>
</organism>
<gene>
    <name evidence="2" type="ORF">AVDCRST_MAG64-3029</name>
</gene>
<feature type="non-terminal residue" evidence="2">
    <location>
        <position position="1"/>
    </location>
</feature>
<protein>
    <submittedName>
        <fullName evidence="2">Uncharacterized protein</fullName>
    </submittedName>
</protein>
<sequence length="31" mass="3475">GIRLRLRVVPSLPGRRRPAQGRRPGAARQAR</sequence>
<feature type="region of interest" description="Disordered" evidence="1">
    <location>
        <begin position="1"/>
        <end position="31"/>
    </location>
</feature>
<dbReference type="EMBL" id="CADCUQ010000697">
    <property type="protein sequence ID" value="CAA9423609.1"/>
    <property type="molecule type" value="Genomic_DNA"/>
</dbReference>
<feature type="compositionally biased region" description="Low complexity" evidence="1">
    <location>
        <begin position="21"/>
        <end position="31"/>
    </location>
</feature>
<name>A0A6J4PR54_9BACT</name>